<comment type="caution">
    <text evidence="2">The sequence shown here is derived from an EMBL/GenBank/DDBJ whole genome shotgun (WGS) entry which is preliminary data.</text>
</comment>
<name>A0A0F9N5E2_9ZZZZ</name>
<gene>
    <name evidence="2" type="ORF">LCGC14_1071210</name>
</gene>
<organism evidence="2">
    <name type="scientific">marine sediment metagenome</name>
    <dbReference type="NCBI Taxonomy" id="412755"/>
    <lineage>
        <taxon>unclassified sequences</taxon>
        <taxon>metagenomes</taxon>
        <taxon>ecological metagenomes</taxon>
    </lineage>
</organism>
<feature type="region of interest" description="Disordered" evidence="1">
    <location>
        <begin position="1"/>
        <end position="22"/>
    </location>
</feature>
<evidence type="ECO:0000256" key="1">
    <source>
        <dbReference type="SAM" id="MobiDB-lite"/>
    </source>
</evidence>
<proteinExistence type="predicted"/>
<reference evidence="2" key="1">
    <citation type="journal article" date="2015" name="Nature">
        <title>Complex archaea that bridge the gap between prokaryotes and eukaryotes.</title>
        <authorList>
            <person name="Spang A."/>
            <person name="Saw J.H."/>
            <person name="Jorgensen S.L."/>
            <person name="Zaremba-Niedzwiedzka K."/>
            <person name="Martijn J."/>
            <person name="Lind A.E."/>
            <person name="van Eijk R."/>
            <person name="Schleper C."/>
            <person name="Guy L."/>
            <person name="Ettema T.J."/>
        </authorList>
    </citation>
    <scope>NUCLEOTIDE SEQUENCE</scope>
</reference>
<dbReference type="AlphaFoldDB" id="A0A0F9N5E2"/>
<sequence>MAENTTTEENECSSSPETDKEEMIRSGRELLNVCCANRDGDLHYIECPECSCVDLKPKRIMMCKDCGQHFSLYFEDGFKSFDVKKFWHTFDKEKQVKIIHLQSNDMEWHVPYPRHDIDSMEPAEIKILYKDLKNGKDGHGHQRYRKFALIPLD</sequence>
<protein>
    <submittedName>
        <fullName evidence="2">Uncharacterized protein</fullName>
    </submittedName>
</protein>
<evidence type="ECO:0000313" key="2">
    <source>
        <dbReference type="EMBL" id="KKN07042.1"/>
    </source>
</evidence>
<accession>A0A0F9N5E2</accession>
<dbReference type="EMBL" id="LAZR01004614">
    <property type="protein sequence ID" value="KKN07042.1"/>
    <property type="molecule type" value="Genomic_DNA"/>
</dbReference>
<feature type="compositionally biased region" description="Acidic residues" evidence="1">
    <location>
        <begin position="1"/>
        <end position="11"/>
    </location>
</feature>